<accession>A0A840IAD2</accession>
<evidence type="ECO:0000256" key="3">
    <source>
        <dbReference type="ARBA" id="ARBA00022692"/>
    </source>
</evidence>
<dbReference type="RefSeq" id="WP_183339193.1">
    <property type="nucleotide sequence ID" value="NZ_JACHNU010000001.1"/>
</dbReference>
<sequence length="284" mass="30983">MTTHPGWTSWTFDPAMTAALLLAAWAYAHAYRRAARVAPRPPGPSHWIPYAAGLAVLAIALLSPLDPIGEQYLMSAHMVQHVLLADLAPALIVLGLRAPVLPLGLPKAGLRWIAPGGRLGRFIHVATRPWVALPVWALATWGWSIPAVFDAAAANPLLHGVQHATLFYAGLAVWWLIVDPLPSERRKPHPIRLGYLGFTRLVSAAVCLPLTWLGTTLYPRYVEAPRAYGLSAIQDQQIAGAAMCLLEFLIFGLALAVVFLDLLGRDQRLADRTESLFPTPRRST</sequence>
<dbReference type="AlphaFoldDB" id="A0A840IAD2"/>
<organism evidence="7 8">
    <name type="scientific">Conexibacter arvalis</name>
    <dbReference type="NCBI Taxonomy" id="912552"/>
    <lineage>
        <taxon>Bacteria</taxon>
        <taxon>Bacillati</taxon>
        <taxon>Actinomycetota</taxon>
        <taxon>Thermoleophilia</taxon>
        <taxon>Solirubrobacterales</taxon>
        <taxon>Conexibacteraceae</taxon>
        <taxon>Conexibacter</taxon>
    </lineage>
</organism>
<name>A0A840IAD2_9ACTN</name>
<reference evidence="7 8" key="1">
    <citation type="submission" date="2020-08" db="EMBL/GenBank/DDBJ databases">
        <title>Genomic Encyclopedia of Archaeal and Bacterial Type Strains, Phase II (KMG-II): from individual species to whole genera.</title>
        <authorList>
            <person name="Goeker M."/>
        </authorList>
    </citation>
    <scope>NUCLEOTIDE SEQUENCE [LARGE SCALE GENOMIC DNA]</scope>
    <source>
        <strain evidence="7 8">DSM 23288</strain>
    </source>
</reference>
<evidence type="ECO:0000256" key="5">
    <source>
        <dbReference type="ARBA" id="ARBA00023136"/>
    </source>
</evidence>
<evidence type="ECO:0000256" key="6">
    <source>
        <dbReference type="SAM" id="Phobius"/>
    </source>
</evidence>
<gene>
    <name evidence="7" type="ORF">BDZ31_000784</name>
</gene>
<proteinExistence type="predicted"/>
<dbReference type="EMBL" id="JACHNU010000001">
    <property type="protein sequence ID" value="MBB4661211.1"/>
    <property type="molecule type" value="Genomic_DNA"/>
</dbReference>
<evidence type="ECO:0000313" key="7">
    <source>
        <dbReference type="EMBL" id="MBB4661211.1"/>
    </source>
</evidence>
<dbReference type="GO" id="GO:0005886">
    <property type="term" value="C:plasma membrane"/>
    <property type="evidence" value="ECO:0007669"/>
    <property type="project" value="UniProtKB-SubCell"/>
</dbReference>
<keyword evidence="2" id="KW-1003">Cell membrane</keyword>
<feature type="transmembrane region" description="Helical" evidence="6">
    <location>
        <begin position="46"/>
        <end position="65"/>
    </location>
</feature>
<evidence type="ECO:0000256" key="2">
    <source>
        <dbReference type="ARBA" id="ARBA00022475"/>
    </source>
</evidence>
<protein>
    <submittedName>
        <fullName evidence="7">Cytochrome c oxidase assembly factor CtaG</fullName>
    </submittedName>
</protein>
<keyword evidence="4 6" id="KW-1133">Transmembrane helix</keyword>
<comment type="caution">
    <text evidence="7">The sequence shown here is derived from an EMBL/GenBank/DDBJ whole genome shotgun (WGS) entry which is preliminary data.</text>
</comment>
<comment type="subcellular location">
    <subcellularLocation>
        <location evidence="1">Cell membrane</location>
        <topology evidence="1">Multi-pass membrane protein</topology>
    </subcellularLocation>
</comment>
<keyword evidence="3 6" id="KW-0812">Transmembrane</keyword>
<dbReference type="Pfam" id="PF09678">
    <property type="entry name" value="Caa3_CtaG"/>
    <property type="match status" value="1"/>
</dbReference>
<evidence type="ECO:0000256" key="4">
    <source>
        <dbReference type="ARBA" id="ARBA00022989"/>
    </source>
</evidence>
<keyword evidence="8" id="KW-1185">Reference proteome</keyword>
<evidence type="ECO:0000313" key="8">
    <source>
        <dbReference type="Proteomes" id="UP000585272"/>
    </source>
</evidence>
<dbReference type="InterPro" id="IPR019108">
    <property type="entry name" value="Caa3_assmbl_CtaG-rel"/>
</dbReference>
<feature type="transmembrane region" description="Helical" evidence="6">
    <location>
        <begin position="238"/>
        <end position="263"/>
    </location>
</feature>
<feature type="transmembrane region" description="Helical" evidence="6">
    <location>
        <begin position="161"/>
        <end position="181"/>
    </location>
</feature>
<dbReference type="Proteomes" id="UP000585272">
    <property type="component" value="Unassembled WGS sequence"/>
</dbReference>
<feature type="transmembrane region" description="Helical" evidence="6">
    <location>
        <begin position="193"/>
        <end position="218"/>
    </location>
</feature>
<feature type="transmembrane region" description="Helical" evidence="6">
    <location>
        <begin position="130"/>
        <end position="149"/>
    </location>
</feature>
<evidence type="ECO:0000256" key="1">
    <source>
        <dbReference type="ARBA" id="ARBA00004651"/>
    </source>
</evidence>
<keyword evidence="5 6" id="KW-0472">Membrane</keyword>